<evidence type="ECO:0000256" key="1">
    <source>
        <dbReference type="SAM" id="MobiDB-lite"/>
    </source>
</evidence>
<dbReference type="Proteomes" id="UP000282574">
    <property type="component" value="Unassembled WGS sequence"/>
</dbReference>
<feature type="transmembrane region" description="Helical" evidence="2">
    <location>
        <begin position="955"/>
        <end position="980"/>
    </location>
</feature>
<dbReference type="InterPro" id="IPR007111">
    <property type="entry name" value="NACHT_NTPase"/>
</dbReference>
<dbReference type="AlphaFoldDB" id="A0AB37UBM9"/>
<accession>A0AB37UBM9</accession>
<keyword evidence="2" id="KW-1133">Transmembrane helix</keyword>
<proteinExistence type="predicted"/>
<protein>
    <recommendedName>
        <fullName evidence="7">NACHT domain-containing protein</fullName>
    </recommendedName>
</protein>
<feature type="compositionally biased region" description="Polar residues" evidence="1">
    <location>
        <begin position="362"/>
        <end position="377"/>
    </location>
</feature>
<dbReference type="Pfam" id="PF12770">
    <property type="entry name" value="CHAT"/>
    <property type="match status" value="1"/>
</dbReference>
<feature type="transmembrane region" description="Helical" evidence="2">
    <location>
        <begin position="763"/>
        <end position="788"/>
    </location>
</feature>
<dbReference type="Pfam" id="PF05729">
    <property type="entry name" value="NACHT"/>
    <property type="match status" value="1"/>
</dbReference>
<evidence type="ECO:0000259" key="3">
    <source>
        <dbReference type="Pfam" id="PF05729"/>
    </source>
</evidence>
<feature type="transmembrane region" description="Helical" evidence="2">
    <location>
        <begin position="859"/>
        <end position="879"/>
    </location>
</feature>
<feature type="domain" description="CHAT" evidence="4">
    <location>
        <begin position="153"/>
        <end position="334"/>
    </location>
</feature>
<keyword evidence="2" id="KW-0472">Membrane</keyword>
<gene>
    <name evidence="5" type="ORF">DSM107010_57360</name>
</gene>
<keyword evidence="6" id="KW-1185">Reference proteome</keyword>
<sequence length="1064" mass="120746">MTKLVVLKLEEEDSSKGVKVWLEIGEEGDRPSIEMTGFLPASDLLQIYDKWQDGYHRLGRGTSRVTHIATIIDGDITPEQCLENAELVRSRLNTWLCSPSFVPLWNKCRQELNTKEEVRVLIRTNSESLRKLPWQLWSLLEDYPLAEVGLSATEYEQLVSDSRPRDQKSIKILAILGDSTGINIDKDRQLLENLPDAKTTFLVEPQLEQISDQLWEQSWDILFFAGHSRSEGVTGRIYINKTDSLRIDELKRGLEKAVRNGLQLAIFNSCDGLGLGRALERLQIPQLIVMREPVPDLVAQRYLKYFLQAFLIENKNLYLAERTARKRLEDLERKFPCASWLPVIFQHPYAIPPTRDRLRGVSTDSSTARDTPTQLSRQELPDDRHQLLARVKDEVSKRLEPSLPEALPIKLHKEKQPQQVIPYWDVDVNTSNQLNTPLPPNTEIIDVFDQEAIAGKLLILGAPGSGKTITLLELAKKLIARAELDPNQPMPVLLNLSSWKNDNQTIAQWLVAELKSNYNIPRNIGKRWLDNWQLLPLLDGLDELKERQKLGIEAINRFEQKNRLQPIVVCTRLEEYKLCHIKLQLNEAICLKPLSFDQIQQYLEQAKSQLWQSIEDDRSLCELTKSPLLLRMMTLASQEILPREWQGFNSFEERRQYLFDVYIRSMLAPNNRKTCYASGKEPTSEQTQRWLSYLAKMLEKEAQTEFLIEKMQPHWLQNRNQKRLYRTVVGLNTGLIFGFSMSLGNLLIKVLVVVLSEGPIWEALWGLIAAPIEVVITALGHGLLWGLIGGLFKGWTYRLIGGLILGAICGLIAWLDNSFENLLDPMITLLMGGIIIGMAEKVRTVETLKWSWIRAKRGIVYGLMGGGAIGIICALFYGLSTGVSIDLSYLGIGNGLLEGLIHLPLFVLLSSLSFALLIGLPIGAVFGGVPGPSIDIETTAIPNQGIWQSLANAKIYALIGGLICGSFYGLTQIFYIYSAYENLLMFGLYNSLYYILIVGTIGGLIPGFACIQHFSLRTVLCWRGLIPWNYARFLNYATDKRLLQKVGGRYRFIHALLQEHFAQM</sequence>
<dbReference type="Gene3D" id="3.40.50.300">
    <property type="entry name" value="P-loop containing nucleotide triphosphate hydrolases"/>
    <property type="match status" value="1"/>
</dbReference>
<feature type="transmembrane region" description="Helical" evidence="2">
    <location>
        <begin position="992"/>
        <end position="1011"/>
    </location>
</feature>
<evidence type="ECO:0000259" key="4">
    <source>
        <dbReference type="Pfam" id="PF12770"/>
    </source>
</evidence>
<organism evidence="5 6">
    <name type="scientific">Chroococcidiopsis cubana SAG 39.79</name>
    <dbReference type="NCBI Taxonomy" id="388085"/>
    <lineage>
        <taxon>Bacteria</taxon>
        <taxon>Bacillati</taxon>
        <taxon>Cyanobacteriota</taxon>
        <taxon>Cyanophyceae</taxon>
        <taxon>Chroococcidiopsidales</taxon>
        <taxon>Chroococcidiopsidaceae</taxon>
        <taxon>Chroococcidiopsis</taxon>
    </lineage>
</organism>
<comment type="caution">
    <text evidence="5">The sequence shown here is derived from an EMBL/GenBank/DDBJ whole genome shotgun (WGS) entry which is preliminary data.</text>
</comment>
<keyword evidence="2" id="KW-0812">Transmembrane</keyword>
<dbReference type="EMBL" id="RSCK01000084">
    <property type="protein sequence ID" value="RUT04556.1"/>
    <property type="molecule type" value="Genomic_DNA"/>
</dbReference>
<reference evidence="5 6" key="1">
    <citation type="journal article" date="2019" name="Genome Biol. Evol.">
        <title>Day and night: Metabolic profiles and evolutionary relationships of six axenic non-marine cyanobacteria.</title>
        <authorList>
            <person name="Will S.E."/>
            <person name="Henke P."/>
            <person name="Boedeker C."/>
            <person name="Huang S."/>
            <person name="Brinkmann H."/>
            <person name="Rohde M."/>
            <person name="Jarek M."/>
            <person name="Friedl T."/>
            <person name="Seufert S."/>
            <person name="Schumacher M."/>
            <person name="Overmann J."/>
            <person name="Neumann-Schaal M."/>
            <person name="Petersen J."/>
        </authorList>
    </citation>
    <scope>NUCLEOTIDE SEQUENCE [LARGE SCALE GENOMIC DNA]</scope>
    <source>
        <strain evidence="5 6">SAG 39.79</strain>
    </source>
</reference>
<evidence type="ECO:0008006" key="7">
    <source>
        <dbReference type="Google" id="ProtNLM"/>
    </source>
</evidence>
<feature type="domain" description="NACHT" evidence="3">
    <location>
        <begin position="458"/>
        <end position="607"/>
    </location>
</feature>
<feature type="transmembrane region" description="Helical" evidence="2">
    <location>
        <begin position="795"/>
        <end position="815"/>
    </location>
</feature>
<evidence type="ECO:0000313" key="6">
    <source>
        <dbReference type="Proteomes" id="UP000282574"/>
    </source>
</evidence>
<dbReference type="RefSeq" id="WP_106167635.1">
    <property type="nucleotide sequence ID" value="NZ_JAVKZF010000004.1"/>
</dbReference>
<name>A0AB37UBM9_9CYAN</name>
<feature type="region of interest" description="Disordered" evidence="1">
    <location>
        <begin position="355"/>
        <end position="381"/>
    </location>
</feature>
<dbReference type="InterPro" id="IPR027417">
    <property type="entry name" value="P-loop_NTPase"/>
</dbReference>
<evidence type="ECO:0000256" key="2">
    <source>
        <dbReference type="SAM" id="Phobius"/>
    </source>
</evidence>
<feature type="transmembrane region" description="Helical" evidence="2">
    <location>
        <begin position="899"/>
        <end position="926"/>
    </location>
</feature>
<dbReference type="SUPFAM" id="SSF52540">
    <property type="entry name" value="P-loop containing nucleoside triphosphate hydrolases"/>
    <property type="match status" value="1"/>
</dbReference>
<evidence type="ECO:0000313" key="5">
    <source>
        <dbReference type="EMBL" id="RUT04556.1"/>
    </source>
</evidence>
<dbReference type="InterPro" id="IPR024983">
    <property type="entry name" value="CHAT_dom"/>
</dbReference>